<organism evidence="4 5">
    <name type="scientific">Wohlfahrtiimonas chitiniclastica</name>
    <dbReference type="NCBI Taxonomy" id="400946"/>
    <lineage>
        <taxon>Bacteria</taxon>
        <taxon>Pseudomonadati</taxon>
        <taxon>Pseudomonadota</taxon>
        <taxon>Gammaproteobacteria</taxon>
        <taxon>Cardiobacteriales</taxon>
        <taxon>Ignatzschineriaceae</taxon>
        <taxon>Wohlfahrtiimonas</taxon>
    </lineage>
</organism>
<gene>
    <name evidence="4" type="ORF">J7561_00180</name>
</gene>
<dbReference type="InterPro" id="IPR022271">
    <property type="entry name" value="Lipocalin_ApoD"/>
</dbReference>
<dbReference type="PROSITE" id="PS00213">
    <property type="entry name" value="LIPOCALIN"/>
    <property type="match status" value="1"/>
</dbReference>
<dbReference type="InterPro" id="IPR002446">
    <property type="entry name" value="Lipocalin_bac"/>
</dbReference>
<keyword evidence="2" id="KW-0732">Signal</keyword>
<dbReference type="InterPro" id="IPR022272">
    <property type="entry name" value="Lipocalin_CS"/>
</dbReference>
<keyword evidence="2" id="KW-0449">Lipoprotein</keyword>
<dbReference type="CDD" id="cd19438">
    <property type="entry name" value="lipocalin_Blc-like"/>
    <property type="match status" value="1"/>
</dbReference>
<dbReference type="GO" id="GO:0009279">
    <property type="term" value="C:cell outer membrane"/>
    <property type="evidence" value="ECO:0007669"/>
    <property type="project" value="UniProtKB-SubCell"/>
</dbReference>
<proteinExistence type="inferred from homology"/>
<evidence type="ECO:0000256" key="2">
    <source>
        <dbReference type="PIRNR" id="PIRNR036893"/>
    </source>
</evidence>
<dbReference type="GO" id="GO:0006950">
    <property type="term" value="P:response to stress"/>
    <property type="evidence" value="ECO:0007669"/>
    <property type="project" value="UniProtKB-ARBA"/>
</dbReference>
<evidence type="ECO:0000313" key="5">
    <source>
        <dbReference type="Proteomes" id="UP000680020"/>
    </source>
</evidence>
<dbReference type="RefSeq" id="WP_213402182.1">
    <property type="nucleotide sequence ID" value="NZ_JAGIBT010000001.1"/>
</dbReference>
<dbReference type="SUPFAM" id="SSF50814">
    <property type="entry name" value="Lipocalins"/>
    <property type="match status" value="1"/>
</dbReference>
<dbReference type="Gene3D" id="2.40.128.20">
    <property type="match status" value="1"/>
</dbReference>
<comment type="subcellular location">
    <subcellularLocation>
        <location evidence="2">Cell outer membrane</location>
    </subcellularLocation>
</comment>
<feature type="chain" id="PRO_5044050167" description="Outer membrane lipoprotein Blc" evidence="2">
    <location>
        <begin position="24"/>
        <end position="179"/>
    </location>
</feature>
<dbReference type="PRINTS" id="PR01171">
    <property type="entry name" value="BCTLIPOCALIN"/>
</dbReference>
<comment type="subunit">
    <text evidence="2">Homodimer.</text>
</comment>
<comment type="function">
    <text evidence="2">Involved in the storage or transport of lipids necessary for membrane maintenance under stressful conditions. Displays a binding preference for lysophospholipids.</text>
</comment>
<dbReference type="Pfam" id="PF08212">
    <property type="entry name" value="Lipocalin_2"/>
    <property type="match status" value="1"/>
</dbReference>
<dbReference type="InterPro" id="IPR012674">
    <property type="entry name" value="Calycin"/>
</dbReference>
<dbReference type="GO" id="GO:0008289">
    <property type="term" value="F:lipid binding"/>
    <property type="evidence" value="ECO:0007669"/>
    <property type="project" value="UniProtKB-UniRule"/>
</dbReference>
<dbReference type="AlphaFoldDB" id="A0AB35BYP5"/>
<accession>A0AB35BYP5</accession>
<evidence type="ECO:0000256" key="1">
    <source>
        <dbReference type="ARBA" id="ARBA00006889"/>
    </source>
</evidence>
<dbReference type="PIRSF" id="PIRSF036893">
    <property type="entry name" value="Lipocalin_ApoD"/>
    <property type="match status" value="1"/>
</dbReference>
<reference evidence="4" key="1">
    <citation type="submission" date="2021-03" db="EMBL/GenBank/DDBJ databases">
        <title>Identification and antibiotic profiling of Wohlfahrtiimonas chitiniclastica, an underestimated human pathogen.</title>
        <authorList>
            <person name="Kopf A."/>
            <person name="Bunk B."/>
            <person name="Coldewey S."/>
            <person name="Gunzer F."/>
            <person name="Riedel T."/>
            <person name="Schroettner P."/>
        </authorList>
    </citation>
    <scope>NUCLEOTIDE SEQUENCE</scope>
    <source>
        <strain evidence="4">DSM 100917</strain>
    </source>
</reference>
<dbReference type="InterPro" id="IPR047202">
    <property type="entry name" value="Lipocalin_Blc-like_dom"/>
</dbReference>
<dbReference type="EMBL" id="JAGIBU010000001">
    <property type="protein sequence ID" value="MBS7823620.1"/>
    <property type="molecule type" value="Genomic_DNA"/>
</dbReference>
<feature type="signal peptide" evidence="2">
    <location>
        <begin position="1"/>
        <end position="23"/>
    </location>
</feature>
<keyword evidence="2" id="KW-0998">Cell outer membrane</keyword>
<protein>
    <recommendedName>
        <fullName evidence="2">Outer membrane lipoprotein Blc</fullName>
    </recommendedName>
</protein>
<dbReference type="PANTHER" id="PTHR10612">
    <property type="entry name" value="APOLIPOPROTEIN D"/>
    <property type="match status" value="1"/>
</dbReference>
<feature type="domain" description="Lipocalin/cytosolic fatty-acid binding" evidence="3">
    <location>
        <begin position="35"/>
        <end position="176"/>
    </location>
</feature>
<evidence type="ECO:0000259" key="3">
    <source>
        <dbReference type="Pfam" id="PF08212"/>
    </source>
</evidence>
<name>A0AB35BYP5_9GAMM</name>
<evidence type="ECO:0000313" key="4">
    <source>
        <dbReference type="EMBL" id="MBS7823620.1"/>
    </source>
</evidence>
<sequence>MRALLKIFGVMGLLMIHHSAAWADNAAPVQSVKQFDVDRYLGTWYEIARLPNRFQKACVKGNQAHYEKIAHNIGVTNRCQMDNGEWKTAEAMAYPQNAIGSELKVSFLPKYLRWIPFTKGDYWVMRIDEDYQVALVGEPSREFLWILARTPTIDPVVIEDYLKTATEQGYDVRTIIIHE</sequence>
<dbReference type="InterPro" id="IPR000566">
    <property type="entry name" value="Lipocln_cytosolic_FA-bd_dom"/>
</dbReference>
<comment type="similarity">
    <text evidence="1 2">Belongs to the calycin superfamily. Lipocalin family.</text>
</comment>
<comment type="caution">
    <text evidence="4">The sequence shown here is derived from an EMBL/GenBank/DDBJ whole genome shotgun (WGS) entry which is preliminary data.</text>
</comment>
<keyword evidence="2" id="KW-0472">Membrane</keyword>
<dbReference type="Proteomes" id="UP000680020">
    <property type="component" value="Unassembled WGS sequence"/>
</dbReference>
<keyword evidence="2" id="KW-0446">Lipid-binding</keyword>
<dbReference type="PANTHER" id="PTHR10612:SF34">
    <property type="entry name" value="APOLIPOPROTEIN D"/>
    <property type="match status" value="1"/>
</dbReference>